<dbReference type="CDD" id="cd18676">
    <property type="entry name" value="PIN_asteroid-like"/>
    <property type="match status" value="1"/>
</dbReference>
<feature type="compositionally biased region" description="Basic and acidic residues" evidence="2">
    <location>
        <begin position="328"/>
        <end position="351"/>
    </location>
</feature>
<dbReference type="Gene3D" id="3.40.50.1010">
    <property type="entry name" value="5'-nuclease"/>
    <property type="match status" value="1"/>
</dbReference>
<dbReference type="Pfam" id="PF12813">
    <property type="entry name" value="XPG_I_2"/>
    <property type="match status" value="1"/>
</dbReference>
<protein>
    <recommendedName>
        <fullName evidence="3">Asteroid domain-containing protein</fullName>
    </recommendedName>
</protein>
<dbReference type="InterPro" id="IPR026832">
    <property type="entry name" value="Asteroid"/>
</dbReference>
<dbReference type="InterPro" id="IPR039436">
    <property type="entry name" value="Asteroid_dom"/>
</dbReference>
<gene>
    <name evidence="4" type="ORF">PARMNEM_LOCUS21884</name>
</gene>
<feature type="domain" description="Asteroid" evidence="3">
    <location>
        <begin position="129"/>
        <end position="260"/>
    </location>
</feature>
<dbReference type="EMBL" id="CAVLGL010000148">
    <property type="protein sequence ID" value="CAK1603524.1"/>
    <property type="molecule type" value="Genomic_DNA"/>
</dbReference>
<dbReference type="Proteomes" id="UP001314205">
    <property type="component" value="Unassembled WGS sequence"/>
</dbReference>
<reference evidence="4 5" key="1">
    <citation type="submission" date="2023-11" db="EMBL/GenBank/DDBJ databases">
        <authorList>
            <person name="Hedman E."/>
            <person name="Englund M."/>
            <person name="Stromberg M."/>
            <person name="Nyberg Akerstrom W."/>
            <person name="Nylinder S."/>
            <person name="Jareborg N."/>
            <person name="Kallberg Y."/>
            <person name="Kronander E."/>
        </authorList>
    </citation>
    <scope>NUCLEOTIDE SEQUENCE [LARGE SCALE GENOMIC DNA]</scope>
</reference>
<keyword evidence="5" id="KW-1185">Reference proteome</keyword>
<proteinExistence type="inferred from homology"/>
<dbReference type="SUPFAM" id="SSF88723">
    <property type="entry name" value="PIN domain-like"/>
    <property type="match status" value="1"/>
</dbReference>
<name>A0AAV1M8T6_9NEOP</name>
<comment type="caution">
    <text evidence="4">The sequence shown here is derived from an EMBL/GenBank/DDBJ whole genome shotgun (WGS) entry which is preliminary data.</text>
</comment>
<dbReference type="InterPro" id="IPR029060">
    <property type="entry name" value="PIN-like_dom_sf"/>
</dbReference>
<evidence type="ECO:0000313" key="4">
    <source>
        <dbReference type="EMBL" id="CAK1603524.1"/>
    </source>
</evidence>
<dbReference type="PANTHER" id="PTHR15665">
    <property type="entry name" value="ASTEROID PROTEIN"/>
    <property type="match status" value="1"/>
</dbReference>
<evidence type="ECO:0000256" key="2">
    <source>
        <dbReference type="SAM" id="MobiDB-lite"/>
    </source>
</evidence>
<comment type="similarity">
    <text evidence="1">Belongs to the asteroid family.</text>
</comment>
<accession>A0AAV1M8T6</accession>
<sequence>MGVRGLTTYINCNQDVFLRHYYLHDSNLVIDGHSLCAQLYRSLNCFSAFGGDYDKFASYTKTFFKHLRKCKITSYVLFDGSYEIRKLKTAYSRLRSKINGASRLDPVTQTSLQIFPYLLRDAFKEVLIEMEVPYTVCEFEADDEIATMARHLNCPVLSYDSDFFIYNVKYIPFNTLEMKPKQILVNNDKVHAMECKIYKVEYLVHNFGGLKEELLPLLATLLGNDFVKKKQFKKFFSQLKLQKSKKKKNEQQKSIHALFKWLQNETLDSAIAKILGRLKKNQKNKVFAIIFKSINGYHRKHCRSLKYFNISDEESIDQLDIKMPEDTHYYDNDNYDKYEGDREDSENKDCNDDNDSEILDNEESYKSDSSDEQNEHDDGDDDDLKCIPEWFADGIRLNHIPQPYINLYTHHLHFCSPQAEDYTDKDSFLCALPIIRYAFDILTDFSQESFVYVSRENDCNYQRLFVNREYSISRPLEISYNELSTEQLKQYFYHFLNQKLPLLDLAMIELLPTNSQLFMISLLWWIANCSVPLAHIHSLIMSYIILEVVDEKTGTFRGHNFFNNKHSKKLEELKKRPALSTSIAEHLFLNKHKVQYEDCLIAASVLLKHFEIDDSIRKRPKSYDVRKIHSFAQFQCCLQQFNSLNNLCRSPFESTKYSKCYNGTFIYNLTLKLENQTEPINFMEQYLKGATSVLMFYKSICHILNKLMNVMNLTTVKWSHRKRSRRKKNFGNNEDIAFIIEGFESNVVI</sequence>
<evidence type="ECO:0000259" key="3">
    <source>
        <dbReference type="Pfam" id="PF12813"/>
    </source>
</evidence>
<evidence type="ECO:0000313" key="5">
    <source>
        <dbReference type="Proteomes" id="UP001314205"/>
    </source>
</evidence>
<feature type="compositionally biased region" description="Acidic residues" evidence="2">
    <location>
        <begin position="370"/>
        <end position="382"/>
    </location>
</feature>
<dbReference type="PANTHER" id="PTHR15665:SF1">
    <property type="entry name" value="PROTEIN ASTEROID HOMOLOG 1"/>
    <property type="match status" value="1"/>
</dbReference>
<feature type="region of interest" description="Disordered" evidence="2">
    <location>
        <begin position="328"/>
        <end position="382"/>
    </location>
</feature>
<dbReference type="AlphaFoldDB" id="A0AAV1M8T6"/>
<feature type="compositionally biased region" description="Acidic residues" evidence="2">
    <location>
        <begin position="352"/>
        <end position="362"/>
    </location>
</feature>
<evidence type="ECO:0000256" key="1">
    <source>
        <dbReference type="ARBA" id="ARBA00007398"/>
    </source>
</evidence>
<organism evidence="4 5">
    <name type="scientific">Parnassius mnemosyne</name>
    <name type="common">clouded apollo</name>
    <dbReference type="NCBI Taxonomy" id="213953"/>
    <lineage>
        <taxon>Eukaryota</taxon>
        <taxon>Metazoa</taxon>
        <taxon>Ecdysozoa</taxon>
        <taxon>Arthropoda</taxon>
        <taxon>Hexapoda</taxon>
        <taxon>Insecta</taxon>
        <taxon>Pterygota</taxon>
        <taxon>Neoptera</taxon>
        <taxon>Endopterygota</taxon>
        <taxon>Lepidoptera</taxon>
        <taxon>Glossata</taxon>
        <taxon>Ditrysia</taxon>
        <taxon>Papilionoidea</taxon>
        <taxon>Papilionidae</taxon>
        <taxon>Parnassiinae</taxon>
        <taxon>Parnassini</taxon>
        <taxon>Parnassius</taxon>
        <taxon>Driopa</taxon>
    </lineage>
</organism>